<dbReference type="Proteomes" id="UP000076407">
    <property type="component" value="Unassembled WGS sequence"/>
</dbReference>
<feature type="compositionally biased region" description="Low complexity" evidence="2">
    <location>
        <begin position="138"/>
        <end position="151"/>
    </location>
</feature>
<feature type="domain" description="CCHC-type" evidence="3">
    <location>
        <begin position="164"/>
        <end position="179"/>
    </location>
</feature>
<dbReference type="STRING" id="34691.A0A182XPY4"/>
<dbReference type="SUPFAM" id="SSF57756">
    <property type="entry name" value="Retrovirus zinc finger-like domains"/>
    <property type="match status" value="1"/>
</dbReference>
<feature type="region of interest" description="Disordered" evidence="2">
    <location>
        <begin position="110"/>
        <end position="162"/>
    </location>
</feature>
<dbReference type="GO" id="GO:0008270">
    <property type="term" value="F:zinc ion binding"/>
    <property type="evidence" value="ECO:0007669"/>
    <property type="project" value="UniProtKB-KW"/>
</dbReference>
<feature type="compositionally biased region" description="Basic and acidic residues" evidence="2">
    <location>
        <begin position="110"/>
        <end position="132"/>
    </location>
</feature>
<organism evidence="4 5">
    <name type="scientific">Anopheles quadriannulatus</name>
    <name type="common">Mosquito</name>
    <dbReference type="NCBI Taxonomy" id="34691"/>
    <lineage>
        <taxon>Eukaryota</taxon>
        <taxon>Metazoa</taxon>
        <taxon>Ecdysozoa</taxon>
        <taxon>Arthropoda</taxon>
        <taxon>Hexapoda</taxon>
        <taxon>Insecta</taxon>
        <taxon>Pterygota</taxon>
        <taxon>Neoptera</taxon>
        <taxon>Endopterygota</taxon>
        <taxon>Diptera</taxon>
        <taxon>Nematocera</taxon>
        <taxon>Culicoidea</taxon>
        <taxon>Culicidae</taxon>
        <taxon>Anophelinae</taxon>
        <taxon>Anopheles</taxon>
    </lineage>
</organism>
<evidence type="ECO:0000256" key="1">
    <source>
        <dbReference type="PROSITE-ProRule" id="PRU00047"/>
    </source>
</evidence>
<proteinExistence type="predicted"/>
<evidence type="ECO:0000313" key="4">
    <source>
        <dbReference type="EnsemblMetazoa" id="AQUA011936-PA"/>
    </source>
</evidence>
<keyword evidence="1" id="KW-0479">Metal-binding</keyword>
<dbReference type="PANTHER" id="PTHR37984">
    <property type="entry name" value="PROTEIN CBG26694"/>
    <property type="match status" value="1"/>
</dbReference>
<keyword evidence="5" id="KW-1185">Reference proteome</keyword>
<protein>
    <recommendedName>
        <fullName evidence="3">CCHC-type domain-containing protein</fullName>
    </recommendedName>
</protein>
<dbReference type="PROSITE" id="PS50158">
    <property type="entry name" value="ZF_CCHC"/>
    <property type="match status" value="1"/>
</dbReference>
<dbReference type="AlphaFoldDB" id="A0A182XPY4"/>
<sequence>MALPNPVVDDPAVASPALPAEHYSPTPLEILENFKFASRKQLEQETLSDYLMHLEKLAQTCNFGDYMDKALRNQFVFGIQNRVIQSRLLEVRDLTLTKAKEIAFGMEMSHRGTDEMHNSRQKSEVQHIEHGANKTKKSFQSSSQASSSQSSGRLSNKQNGGNKRCYRCGDPDHYADKCKHKATICKYCKKAGHLERMCLTKTNEKGTDDARKYFNNFDISPTNIRLVSYCDNDIESSRHPLLGRDWLLALNLDFNRVFQPGTHSVSYCSGKNQSTTNALNNLLTKFSRVFDERVGKIEGIQATLTVRKNTKPVYIKARPVAFAVRSTVDKEIDHFVKEGIWEKVDHS</sequence>
<dbReference type="Gene3D" id="4.10.60.10">
    <property type="entry name" value="Zinc finger, CCHC-type"/>
    <property type="match status" value="1"/>
</dbReference>
<keyword evidence="1" id="KW-0863">Zinc-finger</keyword>
<reference evidence="4" key="1">
    <citation type="submission" date="2020-05" db="UniProtKB">
        <authorList>
            <consortium name="EnsemblMetazoa"/>
        </authorList>
    </citation>
    <scope>IDENTIFICATION</scope>
    <source>
        <strain evidence="4">SANGQUA</strain>
    </source>
</reference>
<dbReference type="GO" id="GO:0003676">
    <property type="term" value="F:nucleic acid binding"/>
    <property type="evidence" value="ECO:0007669"/>
    <property type="project" value="InterPro"/>
</dbReference>
<accession>A0A182XPY4</accession>
<evidence type="ECO:0000256" key="2">
    <source>
        <dbReference type="SAM" id="MobiDB-lite"/>
    </source>
</evidence>
<keyword evidence="1" id="KW-0862">Zinc</keyword>
<dbReference type="PANTHER" id="PTHR37984:SF5">
    <property type="entry name" value="PROTEIN NYNRIN-LIKE"/>
    <property type="match status" value="1"/>
</dbReference>
<dbReference type="InterPro" id="IPR050951">
    <property type="entry name" value="Retrovirus_Pol_polyprotein"/>
</dbReference>
<dbReference type="VEuPathDB" id="VectorBase:AQUA011936"/>
<dbReference type="InterPro" id="IPR036875">
    <property type="entry name" value="Znf_CCHC_sf"/>
</dbReference>
<name>A0A182XPY4_ANOQN</name>
<dbReference type="InterPro" id="IPR001878">
    <property type="entry name" value="Znf_CCHC"/>
</dbReference>
<dbReference type="EnsemblMetazoa" id="AQUA011936-RA">
    <property type="protein sequence ID" value="AQUA011936-PA"/>
    <property type="gene ID" value="AQUA011936"/>
</dbReference>
<dbReference type="SMART" id="SM00343">
    <property type="entry name" value="ZnF_C2HC"/>
    <property type="match status" value="2"/>
</dbReference>
<evidence type="ECO:0000259" key="3">
    <source>
        <dbReference type="PROSITE" id="PS50158"/>
    </source>
</evidence>
<feature type="compositionally biased region" description="Polar residues" evidence="2">
    <location>
        <begin position="152"/>
        <end position="161"/>
    </location>
</feature>
<evidence type="ECO:0000313" key="5">
    <source>
        <dbReference type="Proteomes" id="UP000076407"/>
    </source>
</evidence>